<evidence type="ECO:0000256" key="10">
    <source>
        <dbReference type="SAM" id="Phobius"/>
    </source>
</evidence>
<evidence type="ECO:0000256" key="6">
    <source>
        <dbReference type="ARBA" id="ARBA00023136"/>
    </source>
</evidence>
<reference evidence="12" key="2">
    <citation type="submission" date="2020-09" db="EMBL/GenBank/DDBJ databases">
        <title>Reference genome assembly for Australian Ascochyta lentis isolate Al4.</title>
        <authorList>
            <person name="Lee R.C."/>
            <person name="Farfan-Caceres L.M."/>
            <person name="Debler J.W."/>
            <person name="Williams A.H."/>
            <person name="Henares B.M."/>
        </authorList>
    </citation>
    <scope>NUCLEOTIDE SEQUENCE</scope>
    <source>
        <strain evidence="12">Al4</strain>
    </source>
</reference>
<keyword evidence="4" id="KW-0735">Signal-anchor</keyword>
<dbReference type="GO" id="GO:0031505">
    <property type="term" value="P:fungal-type cell wall organization"/>
    <property type="evidence" value="ECO:0007669"/>
    <property type="project" value="TreeGrafter"/>
</dbReference>
<evidence type="ECO:0000313" key="12">
    <source>
        <dbReference type="EMBL" id="KAF9693139.1"/>
    </source>
</evidence>
<evidence type="ECO:0000256" key="3">
    <source>
        <dbReference type="ARBA" id="ARBA00022692"/>
    </source>
</evidence>
<dbReference type="Gene3D" id="2.60.120.200">
    <property type="match status" value="1"/>
</dbReference>
<proteinExistence type="inferred from homology"/>
<accession>A0A8H7IVP7</accession>
<feature type="compositionally biased region" description="Basic residues" evidence="9">
    <location>
        <begin position="147"/>
        <end position="157"/>
    </location>
</feature>
<name>A0A8H7IVP7_9PLEO</name>
<dbReference type="PROSITE" id="PS51762">
    <property type="entry name" value="GH16_2"/>
    <property type="match status" value="1"/>
</dbReference>
<dbReference type="AlphaFoldDB" id="A0A8H7IVP7"/>
<dbReference type="InterPro" id="IPR005629">
    <property type="entry name" value="Skn1/Kre6/Sbg1"/>
</dbReference>
<organism evidence="12 13">
    <name type="scientific">Ascochyta lentis</name>
    <dbReference type="NCBI Taxonomy" id="205686"/>
    <lineage>
        <taxon>Eukaryota</taxon>
        <taxon>Fungi</taxon>
        <taxon>Dikarya</taxon>
        <taxon>Ascomycota</taxon>
        <taxon>Pezizomycotina</taxon>
        <taxon>Dothideomycetes</taxon>
        <taxon>Pleosporomycetidae</taxon>
        <taxon>Pleosporales</taxon>
        <taxon>Pleosporineae</taxon>
        <taxon>Didymellaceae</taxon>
        <taxon>Ascochyta</taxon>
    </lineage>
</organism>
<keyword evidence="8" id="KW-0961">Cell wall biogenesis/degradation</keyword>
<feature type="transmembrane region" description="Helical" evidence="10">
    <location>
        <begin position="306"/>
        <end position="337"/>
    </location>
</feature>
<dbReference type="GO" id="GO:0005886">
    <property type="term" value="C:plasma membrane"/>
    <property type="evidence" value="ECO:0007669"/>
    <property type="project" value="TreeGrafter"/>
</dbReference>
<gene>
    <name evidence="12" type="ORF">EKO04_008888</name>
</gene>
<comment type="caution">
    <text evidence="12">The sequence shown here is derived from an EMBL/GenBank/DDBJ whole genome shotgun (WGS) entry which is preliminary data.</text>
</comment>
<dbReference type="InterPro" id="IPR000757">
    <property type="entry name" value="Beta-glucanase-like"/>
</dbReference>
<feature type="domain" description="GH16" evidence="11">
    <location>
        <begin position="358"/>
        <end position="731"/>
    </location>
</feature>
<keyword evidence="5 10" id="KW-1133">Transmembrane helix</keyword>
<dbReference type="PANTHER" id="PTHR31361">
    <property type="entry name" value="BETA-GLUCAN SYNTHESIS-ASSOCIATED PROTEIN KRE6-RELATED"/>
    <property type="match status" value="1"/>
</dbReference>
<evidence type="ECO:0000259" key="11">
    <source>
        <dbReference type="PROSITE" id="PS51762"/>
    </source>
</evidence>
<dbReference type="GO" id="GO:0005789">
    <property type="term" value="C:endoplasmic reticulum membrane"/>
    <property type="evidence" value="ECO:0007669"/>
    <property type="project" value="TreeGrafter"/>
</dbReference>
<dbReference type="InterPro" id="IPR013320">
    <property type="entry name" value="ConA-like_dom_sf"/>
</dbReference>
<sequence>MTPPQKAVSRPASRGPLAREAGDVEQSGRSTASLNAEKVAFSLRPNDTEAAGSHAAAAHSMHTAAPNDDTRSSSESISTTSLQQTQLRLTSRSPSPSPSLKLARSSTNSQGTLESKESQSIGDAQLHTTQPEATVDLLSQRLPFLKPPHRHPLRTRNKSSQELVGQNARPVGSPLTMQDLGSDYTRYFNPYFAGARSISSEKLASQSAPTSGTTTPLATVYPVNPFLTPNLTPNVSTTKINILYDSEKNVSLIDDRLAAPYEEKGMASWPLIGDDDESDDEMHMPRPDDDIKYKTKVKDHFDRDNIVSTIGLFIMIVGLFFVFLGLPILSALGIIGYNSFYGTPLSQMSKYPQAEPWAIVNDRKYPLLQNIRTGLIDPDTPKSAMEKKGEFGDEYELVFSDEFNDNNRTFYEGDDPYFFAPDIWYGATQDLEWYDPDAVTTWDGTLELRLDQFPNHGLNFRSGMLNSWNHLCFKGGIFEVSVSLPGPAGVPGMWPGAWTMGNLGRPGYLSTTDGMWPYTYQACDVGITPNQSSSDGLSRLPGQRLSSCTCPGEDHPTPGTGRGAPEIDIIEVGATYPPHNMPIATQSFQVAPFDVYWYPNYNYTAFPDYTQSWYNGYTGGPFQQAISATTNLNKNWFDGQQYQRYSFEYVPGEGEDAFISWKVGDQTMFMMDGRAIGPNGNIQARQVSEEPMSLILNLGISNSWTWIDWEHMKFPAVMRVDYVRWYQKKGEEKLVTCDPPGFETTKYIKDHMNAYTNPNFTLWDQTGHKWPKHELNSDCKAK</sequence>
<comment type="subcellular location">
    <subcellularLocation>
        <location evidence="1">Membrane</location>
        <topology evidence="1">Single-pass type II membrane protein</topology>
    </subcellularLocation>
</comment>
<keyword evidence="13" id="KW-1185">Reference proteome</keyword>
<reference evidence="12" key="1">
    <citation type="submission" date="2018-12" db="EMBL/GenBank/DDBJ databases">
        <authorList>
            <person name="Syme R.A."/>
            <person name="Farfan-Caceres L."/>
            <person name="Lichtenzveig J."/>
        </authorList>
    </citation>
    <scope>NUCLEOTIDE SEQUENCE</scope>
    <source>
        <strain evidence="12">Al4</strain>
    </source>
</reference>
<evidence type="ECO:0000256" key="8">
    <source>
        <dbReference type="ARBA" id="ARBA00023316"/>
    </source>
</evidence>
<evidence type="ECO:0000256" key="1">
    <source>
        <dbReference type="ARBA" id="ARBA00004606"/>
    </source>
</evidence>
<protein>
    <recommendedName>
        <fullName evidence="11">GH16 domain-containing protein</fullName>
    </recommendedName>
</protein>
<dbReference type="GO" id="GO:0006078">
    <property type="term" value="P:(1-&gt;6)-beta-D-glucan biosynthetic process"/>
    <property type="evidence" value="ECO:0007669"/>
    <property type="project" value="TreeGrafter"/>
</dbReference>
<evidence type="ECO:0000256" key="4">
    <source>
        <dbReference type="ARBA" id="ARBA00022968"/>
    </source>
</evidence>
<dbReference type="EMBL" id="RZGK01000016">
    <property type="protein sequence ID" value="KAF9693139.1"/>
    <property type="molecule type" value="Genomic_DNA"/>
</dbReference>
<feature type="region of interest" description="Disordered" evidence="9">
    <location>
        <begin position="145"/>
        <end position="177"/>
    </location>
</feature>
<dbReference type="CDD" id="cd02180">
    <property type="entry name" value="GH16_fungal_KRE6_glucanase"/>
    <property type="match status" value="1"/>
</dbReference>
<evidence type="ECO:0000256" key="9">
    <source>
        <dbReference type="SAM" id="MobiDB-lite"/>
    </source>
</evidence>
<keyword evidence="6 10" id="KW-0472">Membrane</keyword>
<dbReference type="OrthoDB" id="412647at2759"/>
<feature type="compositionally biased region" description="Low complexity" evidence="9">
    <location>
        <begin position="73"/>
        <end position="106"/>
    </location>
</feature>
<dbReference type="GO" id="GO:0015926">
    <property type="term" value="F:glucosidase activity"/>
    <property type="evidence" value="ECO:0007669"/>
    <property type="project" value="TreeGrafter"/>
</dbReference>
<feature type="region of interest" description="Disordered" evidence="9">
    <location>
        <begin position="1"/>
        <end position="121"/>
    </location>
</feature>
<dbReference type="PANTHER" id="PTHR31361:SF14">
    <property type="entry name" value="GH16 DOMAIN-CONTAINING PROTEIN"/>
    <property type="match status" value="1"/>
</dbReference>
<evidence type="ECO:0000256" key="7">
    <source>
        <dbReference type="ARBA" id="ARBA00023180"/>
    </source>
</evidence>
<keyword evidence="3 10" id="KW-0812">Transmembrane</keyword>
<evidence type="ECO:0000256" key="2">
    <source>
        <dbReference type="ARBA" id="ARBA00010962"/>
    </source>
</evidence>
<dbReference type="Proteomes" id="UP000651452">
    <property type="component" value="Unassembled WGS sequence"/>
</dbReference>
<comment type="similarity">
    <text evidence="2">Belongs to the SKN1/KRE6 family.</text>
</comment>
<feature type="compositionally biased region" description="Polar residues" evidence="9">
    <location>
        <begin position="107"/>
        <end position="121"/>
    </location>
</feature>
<evidence type="ECO:0000256" key="5">
    <source>
        <dbReference type="ARBA" id="ARBA00022989"/>
    </source>
</evidence>
<feature type="compositionally biased region" description="Low complexity" evidence="9">
    <location>
        <begin position="50"/>
        <end position="65"/>
    </location>
</feature>
<dbReference type="Pfam" id="PF03935">
    <property type="entry name" value="SKN1_KRE6_Sbg1"/>
    <property type="match status" value="1"/>
</dbReference>
<evidence type="ECO:0000313" key="13">
    <source>
        <dbReference type="Proteomes" id="UP000651452"/>
    </source>
</evidence>
<keyword evidence="7" id="KW-0325">Glycoprotein</keyword>
<dbReference type="SUPFAM" id="SSF49899">
    <property type="entry name" value="Concanavalin A-like lectins/glucanases"/>
    <property type="match status" value="1"/>
</dbReference>